<feature type="region of interest" description="Disordered" evidence="7">
    <location>
        <begin position="154"/>
        <end position="176"/>
    </location>
</feature>
<evidence type="ECO:0000313" key="10">
    <source>
        <dbReference type="Proteomes" id="UP001162483"/>
    </source>
</evidence>
<evidence type="ECO:0000256" key="5">
    <source>
        <dbReference type="ARBA" id="ARBA00023242"/>
    </source>
</evidence>
<dbReference type="Proteomes" id="UP001162483">
    <property type="component" value="Unassembled WGS sequence"/>
</dbReference>
<protein>
    <recommendedName>
        <fullName evidence="8">RanBP2-type domain-containing protein</fullName>
    </recommendedName>
</protein>
<keyword evidence="2" id="KW-0479">Metal-binding</keyword>
<organism evidence="9 10">
    <name type="scientific">Staurois parvus</name>
    <dbReference type="NCBI Taxonomy" id="386267"/>
    <lineage>
        <taxon>Eukaryota</taxon>
        <taxon>Metazoa</taxon>
        <taxon>Chordata</taxon>
        <taxon>Craniata</taxon>
        <taxon>Vertebrata</taxon>
        <taxon>Euteleostomi</taxon>
        <taxon>Amphibia</taxon>
        <taxon>Batrachia</taxon>
        <taxon>Anura</taxon>
        <taxon>Neobatrachia</taxon>
        <taxon>Ranoidea</taxon>
        <taxon>Ranidae</taxon>
        <taxon>Staurois</taxon>
    </lineage>
</organism>
<evidence type="ECO:0000256" key="3">
    <source>
        <dbReference type="ARBA" id="ARBA00022771"/>
    </source>
</evidence>
<feature type="non-terminal residue" evidence="9">
    <location>
        <position position="176"/>
    </location>
</feature>
<evidence type="ECO:0000256" key="7">
    <source>
        <dbReference type="SAM" id="MobiDB-lite"/>
    </source>
</evidence>
<dbReference type="SMART" id="SM00547">
    <property type="entry name" value="ZnF_RBZ"/>
    <property type="match status" value="1"/>
</dbReference>
<keyword evidence="4" id="KW-0862">Zinc</keyword>
<comment type="subcellular location">
    <subcellularLocation>
        <location evidence="1">Nucleus</location>
    </subcellularLocation>
</comment>
<dbReference type="SUPFAM" id="SSF90209">
    <property type="entry name" value="Ran binding protein zinc finger-like"/>
    <property type="match status" value="1"/>
</dbReference>
<proteinExistence type="predicted"/>
<feature type="domain" description="RanBP2-type" evidence="8">
    <location>
        <begin position="126"/>
        <end position="155"/>
    </location>
</feature>
<dbReference type="InterPro" id="IPR001876">
    <property type="entry name" value="Znf_RanBP2"/>
</dbReference>
<keyword evidence="10" id="KW-1185">Reference proteome</keyword>
<feature type="compositionally biased region" description="Low complexity" evidence="7">
    <location>
        <begin position="160"/>
        <end position="176"/>
    </location>
</feature>
<keyword evidence="3 6" id="KW-0863">Zinc-finger</keyword>
<evidence type="ECO:0000259" key="8">
    <source>
        <dbReference type="PROSITE" id="PS50199"/>
    </source>
</evidence>
<dbReference type="PANTHER" id="PTHR13948:SF21">
    <property type="entry name" value="RNA-BINDING PROTEIN 5"/>
    <property type="match status" value="1"/>
</dbReference>
<evidence type="ECO:0000256" key="4">
    <source>
        <dbReference type="ARBA" id="ARBA00022833"/>
    </source>
</evidence>
<dbReference type="PROSITE" id="PS50199">
    <property type="entry name" value="ZF_RANBP2_2"/>
    <property type="match status" value="1"/>
</dbReference>
<gene>
    <name evidence="9" type="ORF">SPARVUS_LOCUS4269478</name>
</gene>
<reference evidence="9" key="1">
    <citation type="submission" date="2023-05" db="EMBL/GenBank/DDBJ databases">
        <authorList>
            <person name="Stuckert A."/>
        </authorList>
    </citation>
    <scope>NUCLEOTIDE SEQUENCE</scope>
</reference>
<dbReference type="InterPro" id="IPR036443">
    <property type="entry name" value="Znf_RanBP2_sf"/>
</dbReference>
<dbReference type="PROSITE" id="PS01358">
    <property type="entry name" value="ZF_RANBP2_1"/>
    <property type="match status" value="1"/>
</dbReference>
<evidence type="ECO:0000313" key="9">
    <source>
        <dbReference type="EMBL" id="CAI9554785.1"/>
    </source>
</evidence>
<evidence type="ECO:0000256" key="6">
    <source>
        <dbReference type="PROSITE-ProRule" id="PRU00322"/>
    </source>
</evidence>
<evidence type="ECO:0000256" key="2">
    <source>
        <dbReference type="ARBA" id="ARBA00022723"/>
    </source>
</evidence>
<accession>A0ABN9C429</accession>
<dbReference type="Gene3D" id="4.10.1060.10">
    <property type="entry name" value="Zinc finger, RanBP2-type"/>
    <property type="match status" value="1"/>
</dbReference>
<dbReference type="PANTHER" id="PTHR13948">
    <property type="entry name" value="RNA-BINDING PROTEIN"/>
    <property type="match status" value="1"/>
</dbReference>
<sequence>MTRFPECLQRLVTLTDWKITACNVNSHLSGAPVALVYSTAPLLFVSSIGSLDPLRAGWAMHVAGSGRSFPTLLSTLMSGADSPPPGCKRPPAGMPGITFPLFMFLQKKLVIQGKTIAMHYSNPRPKFEDWLCYKCGLYNFRRRLKCFRCGAAKTESDVEAPAGASDAPPSADYYSD</sequence>
<name>A0ABN9C429_9NEOB</name>
<comment type="caution">
    <text evidence="9">The sequence shown here is derived from an EMBL/GenBank/DDBJ whole genome shotgun (WGS) entry which is preliminary data.</text>
</comment>
<dbReference type="Pfam" id="PF00641">
    <property type="entry name" value="Zn_ribbon_RanBP"/>
    <property type="match status" value="1"/>
</dbReference>
<evidence type="ECO:0000256" key="1">
    <source>
        <dbReference type="ARBA" id="ARBA00004123"/>
    </source>
</evidence>
<keyword evidence="5" id="KW-0539">Nucleus</keyword>
<dbReference type="EMBL" id="CATNWA010007771">
    <property type="protein sequence ID" value="CAI9554785.1"/>
    <property type="molecule type" value="Genomic_DNA"/>
</dbReference>